<evidence type="ECO:0000256" key="6">
    <source>
        <dbReference type="ARBA" id="ARBA00023235"/>
    </source>
</evidence>
<evidence type="ECO:0000256" key="3">
    <source>
        <dbReference type="ARBA" id="ARBA00012891"/>
    </source>
</evidence>
<feature type="domain" description="Toprim" evidence="7">
    <location>
        <begin position="6"/>
        <end position="111"/>
    </location>
</feature>
<evidence type="ECO:0000256" key="4">
    <source>
        <dbReference type="ARBA" id="ARBA00023029"/>
    </source>
</evidence>
<dbReference type="InterPro" id="IPR023406">
    <property type="entry name" value="Topo_IA_AS"/>
</dbReference>
<dbReference type="InterPro" id="IPR023405">
    <property type="entry name" value="Topo_IA_core_domain"/>
</dbReference>
<evidence type="ECO:0000256" key="1">
    <source>
        <dbReference type="ARBA" id="ARBA00000213"/>
    </source>
</evidence>
<keyword evidence="4" id="KW-0799">Topoisomerase</keyword>
<dbReference type="PROSITE" id="PS52039">
    <property type="entry name" value="TOPO_IA_2"/>
    <property type="match status" value="1"/>
</dbReference>
<dbReference type="InterPro" id="IPR013825">
    <property type="entry name" value="Topo_IA_cen_sub2"/>
</dbReference>
<sequence length="691" mass="80546">MYIIMRTLVIVESPSKCKTIEGYLGDKYRVVATCGHFRALTKLSQINLLTMDIKYSITKSKIIKMLKEEIQMTNDVIIATDNDREGEAIAWHICDACNLPLNTKRIIFHEITRDALQRAIIIPTTINMNKVTSQKYRQILDLYIGYTISPILWKYIQHKLSAGRCQTPALHMLWSQEQTILSQSYNTKYKIIGTFTNNIEFNSCPIDKELVLPFLELCKNYKFIVEKKDSKIVEYEPPSILITSTLQQRASQYLSMSPKQTMSNAQTLYENGFITYMRTDTPSYSDVFIDKINKHIIKNYGEEYVGCPSTDVKTHEGIRVTNLIITSLNDSFESGVNRLYEFIYKHTLQSCMSTSSSVLTNYDINCPMDIILRYVSSQTKFYGWKKMNKSDNLVNWSNYLNFVSSIQCIKISAFEQCSNIHLHYTEAQLINKLEKENIGRPSTYTSILESLEKYVVKGTIKNKELLLTHYMLDNSNIIINNENKIIEEKNKLMITELGSKVIEFSYKYFTIFDYDYTKKMELFLDSVEHNEQNINESLTLLKKTIKDITDYNNITINEPKPSYNSLYCGLYKKNPIIIKDGPHGFYIEYKKECISLSSLSQSNEDIYSWIVNQDISEEELKLLINYIENKNVNIVHQINNNTTIRKSSNGYYIFYKTSKMKKPKFYSFPNELIDDIDKIKEYIQKKYKSIC</sequence>
<dbReference type="PANTHER" id="PTHR42785">
    <property type="entry name" value="DNA TOPOISOMERASE, TYPE IA, CORE"/>
    <property type="match status" value="1"/>
</dbReference>
<evidence type="ECO:0000259" key="8">
    <source>
        <dbReference type="PROSITE" id="PS52039"/>
    </source>
</evidence>
<dbReference type="EMBL" id="MN738929">
    <property type="protein sequence ID" value="QHT32017.1"/>
    <property type="molecule type" value="Genomic_DNA"/>
</dbReference>
<dbReference type="InterPro" id="IPR013826">
    <property type="entry name" value="Topo_IA_cen_sub3"/>
</dbReference>
<evidence type="ECO:0000313" key="9">
    <source>
        <dbReference type="EMBL" id="QHT32017.1"/>
    </source>
</evidence>
<dbReference type="PROSITE" id="PS00396">
    <property type="entry name" value="TOPO_IA_1"/>
    <property type="match status" value="1"/>
</dbReference>
<dbReference type="GO" id="GO:0003677">
    <property type="term" value="F:DNA binding"/>
    <property type="evidence" value="ECO:0007669"/>
    <property type="project" value="UniProtKB-KW"/>
</dbReference>
<dbReference type="GO" id="GO:0003917">
    <property type="term" value="F:DNA topoisomerase type I (single strand cut, ATP-independent) activity"/>
    <property type="evidence" value="ECO:0007669"/>
    <property type="project" value="UniProtKB-EC"/>
</dbReference>
<keyword evidence="6" id="KW-0413">Isomerase</keyword>
<dbReference type="InterPro" id="IPR003602">
    <property type="entry name" value="Topo_IA_DNA-bd_dom"/>
</dbReference>
<proteinExistence type="inferred from homology"/>
<dbReference type="Gene3D" id="3.40.50.140">
    <property type="match status" value="1"/>
</dbReference>
<evidence type="ECO:0000256" key="5">
    <source>
        <dbReference type="ARBA" id="ARBA00023125"/>
    </source>
</evidence>
<dbReference type="PRINTS" id="PR00417">
    <property type="entry name" value="PRTPISMRASEI"/>
</dbReference>
<dbReference type="SMART" id="SM00437">
    <property type="entry name" value="TOP1Ac"/>
    <property type="match status" value="1"/>
</dbReference>
<dbReference type="EC" id="5.6.2.1" evidence="3"/>
<dbReference type="PROSITE" id="PS50880">
    <property type="entry name" value="TOPRIM"/>
    <property type="match status" value="1"/>
</dbReference>
<name>A0A6C0ESJ9_9ZZZZ</name>
<dbReference type="Pfam" id="PF01751">
    <property type="entry name" value="Toprim"/>
    <property type="match status" value="1"/>
</dbReference>
<keyword evidence="5" id="KW-0238">DNA-binding</keyword>
<organism evidence="9">
    <name type="scientific">viral metagenome</name>
    <dbReference type="NCBI Taxonomy" id="1070528"/>
    <lineage>
        <taxon>unclassified sequences</taxon>
        <taxon>metagenomes</taxon>
        <taxon>organismal metagenomes</taxon>
    </lineage>
</organism>
<dbReference type="InterPro" id="IPR006171">
    <property type="entry name" value="TOPRIM_dom"/>
</dbReference>
<feature type="domain" description="Topo IA-type catalytic" evidence="8">
    <location>
        <begin position="127"/>
        <end position="549"/>
    </location>
</feature>
<dbReference type="SUPFAM" id="SSF56712">
    <property type="entry name" value="Prokaryotic type I DNA topoisomerase"/>
    <property type="match status" value="1"/>
</dbReference>
<dbReference type="SMART" id="SM00493">
    <property type="entry name" value="TOPRIM"/>
    <property type="match status" value="1"/>
</dbReference>
<comment type="catalytic activity">
    <reaction evidence="1">
        <text>ATP-independent breakage of single-stranded DNA, followed by passage and rejoining.</text>
        <dbReference type="EC" id="5.6.2.1"/>
    </reaction>
</comment>
<dbReference type="Pfam" id="PF01131">
    <property type="entry name" value="Topoisom_bac"/>
    <property type="match status" value="1"/>
</dbReference>
<protein>
    <recommendedName>
        <fullName evidence="3">DNA topoisomerase</fullName>
        <ecNumber evidence="3">5.6.2.1</ecNumber>
    </recommendedName>
</protein>
<evidence type="ECO:0000259" key="7">
    <source>
        <dbReference type="PROSITE" id="PS50880"/>
    </source>
</evidence>
<dbReference type="SMART" id="SM00436">
    <property type="entry name" value="TOP1Bc"/>
    <property type="match status" value="1"/>
</dbReference>
<evidence type="ECO:0000256" key="2">
    <source>
        <dbReference type="ARBA" id="ARBA00009446"/>
    </source>
</evidence>
<dbReference type="InterPro" id="IPR013497">
    <property type="entry name" value="Topo_IA_cen"/>
</dbReference>
<dbReference type="InterPro" id="IPR013824">
    <property type="entry name" value="Topo_IA_cen_sub1"/>
</dbReference>
<dbReference type="InterPro" id="IPR003601">
    <property type="entry name" value="Topo_IA_2"/>
</dbReference>
<reference evidence="9" key="1">
    <citation type="journal article" date="2020" name="Nature">
        <title>Giant virus diversity and host interactions through global metagenomics.</title>
        <authorList>
            <person name="Schulz F."/>
            <person name="Roux S."/>
            <person name="Paez-Espino D."/>
            <person name="Jungbluth S."/>
            <person name="Walsh D.A."/>
            <person name="Denef V.J."/>
            <person name="McMahon K.D."/>
            <person name="Konstantinidis K.T."/>
            <person name="Eloe-Fadrosh E.A."/>
            <person name="Kyrpides N.C."/>
            <person name="Woyke T."/>
        </authorList>
    </citation>
    <scope>NUCLEOTIDE SEQUENCE</scope>
    <source>
        <strain evidence="9">GVMAG-M-3300009159-65</strain>
    </source>
</reference>
<comment type="similarity">
    <text evidence="2">Belongs to the type IA topoisomerase family.</text>
</comment>
<accession>A0A6C0ESJ9</accession>
<dbReference type="PANTHER" id="PTHR42785:SF1">
    <property type="entry name" value="DNA TOPOISOMERASE"/>
    <property type="match status" value="1"/>
</dbReference>
<dbReference type="Gene3D" id="2.70.20.10">
    <property type="entry name" value="Topoisomerase I, domain 3"/>
    <property type="match status" value="1"/>
</dbReference>
<dbReference type="AlphaFoldDB" id="A0A6C0ESJ9"/>
<dbReference type="Gene3D" id="1.10.460.10">
    <property type="entry name" value="Topoisomerase I, domain 2"/>
    <property type="match status" value="1"/>
</dbReference>
<dbReference type="InterPro" id="IPR000380">
    <property type="entry name" value="Topo_IA"/>
</dbReference>
<dbReference type="GO" id="GO:0006265">
    <property type="term" value="P:DNA topological change"/>
    <property type="evidence" value="ECO:0007669"/>
    <property type="project" value="InterPro"/>
</dbReference>
<dbReference type="Gene3D" id="1.10.290.10">
    <property type="entry name" value="Topoisomerase I, domain 4"/>
    <property type="match status" value="1"/>
</dbReference>